<dbReference type="OMA" id="APFDKPM"/>
<sequence length="177" mass="19763">MEEERVEVGGGDGEEGMGRRVEEEVDGGEDPRPKLTSAGRHHTLSGELMDRLRIIKRRLSITLRSRRPLDDSLSQLAEQISLEENNSKDNGIVHETVKVGSDGESDQISGTSSDEVQSPVGVRLRARHHQRISIEDATKRLSLPADLRLPEAYLEKFATNSAPFDKPMSRRLRRASL</sequence>
<accession>A0A401RFI4</accession>
<keyword evidence="3" id="KW-1185">Reference proteome</keyword>
<organism evidence="2 3">
    <name type="scientific">Chiloscyllium punctatum</name>
    <name type="common">Brownbanded bambooshark</name>
    <name type="synonym">Hemiscyllium punctatum</name>
    <dbReference type="NCBI Taxonomy" id="137246"/>
    <lineage>
        <taxon>Eukaryota</taxon>
        <taxon>Metazoa</taxon>
        <taxon>Chordata</taxon>
        <taxon>Craniata</taxon>
        <taxon>Vertebrata</taxon>
        <taxon>Chondrichthyes</taxon>
        <taxon>Elasmobranchii</taxon>
        <taxon>Galeomorphii</taxon>
        <taxon>Galeoidea</taxon>
        <taxon>Orectolobiformes</taxon>
        <taxon>Hemiscylliidae</taxon>
        <taxon>Chiloscyllium</taxon>
    </lineage>
</organism>
<comment type="caution">
    <text evidence="2">The sequence shown here is derived from an EMBL/GenBank/DDBJ whole genome shotgun (WGS) entry which is preliminary data.</text>
</comment>
<name>A0A401RFI4_CHIPU</name>
<evidence type="ECO:0000313" key="3">
    <source>
        <dbReference type="Proteomes" id="UP000287033"/>
    </source>
</evidence>
<dbReference type="OrthoDB" id="8954292at2759"/>
<feature type="non-terminal residue" evidence="2">
    <location>
        <position position="177"/>
    </location>
</feature>
<evidence type="ECO:0000256" key="1">
    <source>
        <dbReference type="SAM" id="MobiDB-lite"/>
    </source>
</evidence>
<dbReference type="Proteomes" id="UP000287033">
    <property type="component" value="Unassembled WGS sequence"/>
</dbReference>
<proteinExistence type="predicted"/>
<dbReference type="STRING" id="137246.A0A401RFI4"/>
<protein>
    <submittedName>
        <fullName evidence="2">Uncharacterized protein</fullName>
    </submittedName>
</protein>
<dbReference type="EMBL" id="BEZZ01002595">
    <property type="protein sequence ID" value="GCC16912.1"/>
    <property type="molecule type" value="Genomic_DNA"/>
</dbReference>
<feature type="region of interest" description="Disordered" evidence="1">
    <location>
        <begin position="1"/>
        <end position="43"/>
    </location>
</feature>
<evidence type="ECO:0000313" key="2">
    <source>
        <dbReference type="EMBL" id="GCC16912.1"/>
    </source>
</evidence>
<reference evidence="2 3" key="1">
    <citation type="journal article" date="2018" name="Nat. Ecol. Evol.">
        <title>Shark genomes provide insights into elasmobranch evolution and the origin of vertebrates.</title>
        <authorList>
            <person name="Hara Y"/>
            <person name="Yamaguchi K"/>
            <person name="Onimaru K"/>
            <person name="Kadota M"/>
            <person name="Koyanagi M"/>
            <person name="Keeley SD"/>
            <person name="Tatsumi K"/>
            <person name="Tanaka K"/>
            <person name="Motone F"/>
            <person name="Kageyama Y"/>
            <person name="Nozu R"/>
            <person name="Adachi N"/>
            <person name="Nishimura O"/>
            <person name="Nakagawa R"/>
            <person name="Tanegashima C"/>
            <person name="Kiyatake I"/>
            <person name="Matsumoto R"/>
            <person name="Murakumo K"/>
            <person name="Nishida K"/>
            <person name="Terakita A"/>
            <person name="Kuratani S"/>
            <person name="Sato K"/>
            <person name="Hyodo S Kuraku.S."/>
        </authorList>
    </citation>
    <scope>NUCLEOTIDE SEQUENCE [LARGE SCALE GENOMIC DNA]</scope>
</reference>
<dbReference type="AlphaFoldDB" id="A0A401RFI4"/>
<gene>
    <name evidence="2" type="ORF">chiPu_0020432</name>
</gene>